<feature type="region of interest" description="Disordered" evidence="1">
    <location>
        <begin position="364"/>
        <end position="575"/>
    </location>
</feature>
<evidence type="ECO:0000256" key="1">
    <source>
        <dbReference type="SAM" id="MobiDB-lite"/>
    </source>
</evidence>
<name>A0AAD6NBB9_PENCN</name>
<protein>
    <submittedName>
        <fullName evidence="2">Uncharacterized protein</fullName>
    </submittedName>
</protein>
<reference evidence="2" key="1">
    <citation type="journal article" date="2023" name="IMA Fungus">
        <title>Comparative genomic study of the Penicillium genus elucidates a diverse pangenome and 15 lateral gene transfer events.</title>
        <authorList>
            <person name="Petersen C."/>
            <person name="Sorensen T."/>
            <person name="Nielsen M.R."/>
            <person name="Sondergaard T.E."/>
            <person name="Sorensen J.L."/>
            <person name="Fitzpatrick D.A."/>
            <person name="Frisvad J.C."/>
            <person name="Nielsen K.L."/>
        </authorList>
    </citation>
    <scope>NUCLEOTIDE SEQUENCE</scope>
    <source>
        <strain evidence="2">IBT 15450</strain>
    </source>
</reference>
<accession>A0AAD6NBB9</accession>
<organism evidence="2 3">
    <name type="scientific">Penicillium canescens</name>
    <dbReference type="NCBI Taxonomy" id="5083"/>
    <lineage>
        <taxon>Eukaryota</taxon>
        <taxon>Fungi</taxon>
        <taxon>Dikarya</taxon>
        <taxon>Ascomycota</taxon>
        <taxon>Pezizomycotina</taxon>
        <taxon>Eurotiomycetes</taxon>
        <taxon>Eurotiomycetidae</taxon>
        <taxon>Eurotiales</taxon>
        <taxon>Aspergillaceae</taxon>
        <taxon>Penicillium</taxon>
    </lineage>
</organism>
<feature type="compositionally biased region" description="Polar residues" evidence="1">
    <location>
        <begin position="371"/>
        <end position="383"/>
    </location>
</feature>
<evidence type="ECO:0000313" key="3">
    <source>
        <dbReference type="Proteomes" id="UP001219568"/>
    </source>
</evidence>
<sequence>MLLNLGLTADAAAAHTNDSNPPVNSPVFSLSALPLLNTFYKPKQSDGSEGCPGLISGLASAMTMSPVESAESEGESSQTQQPPRPRTSRAIPGRKSTRLKTSYQFAHPASHAPATGVADPRPLPVVDVLPSTSYLPLLARKFPAIYRTRNGLGPYDLIVVISEQYERTVTSIPEKHVSSEDEAEDHREVVATICQKTQEDARLKGKAEICLNFGPVWEATPLLSGSYEFVAQTENGAQVVRWALRGGRNRRMTAPAGMNSREEGKRFTFSVIDPTTRRHPVIASMTRNQLEVHDEYSMTARTGTGPTTPTSAMSVVSDASDDTPLDANIVTLDDGLRTLIITTGIWVAFREGWSHNFSYGDPVSSGVKPVTSPSASRNTSPTVARNDHDAFPENDEASPTKGSASGMRCMSISSVRRSNTTAAADDKQFGSLSKRSNSTGAAFMDRAKRRTASGLGTRLNRHSMFTAGEHGRDIVVSRSRPASIRQNSSEPEEPSRPVPPRAKTPNSKPEKETTKPTTGPDKDLPASAPRQKRKSPRKEKPEAPNPASVDSNPKLKRRHRLSTFFNMFSRKHDNH</sequence>
<feature type="region of interest" description="Disordered" evidence="1">
    <location>
        <begin position="64"/>
        <end position="97"/>
    </location>
</feature>
<feature type="compositionally biased region" description="Polar residues" evidence="1">
    <location>
        <begin position="430"/>
        <end position="440"/>
    </location>
</feature>
<dbReference type="EMBL" id="JAQJZL010000003">
    <property type="protein sequence ID" value="KAJ6047897.1"/>
    <property type="molecule type" value="Genomic_DNA"/>
</dbReference>
<evidence type="ECO:0000313" key="2">
    <source>
        <dbReference type="EMBL" id="KAJ6047897.1"/>
    </source>
</evidence>
<keyword evidence="3" id="KW-1185">Reference proteome</keyword>
<proteinExistence type="predicted"/>
<dbReference type="AlphaFoldDB" id="A0AAD6NBB9"/>
<comment type="caution">
    <text evidence="2">The sequence shown here is derived from an EMBL/GenBank/DDBJ whole genome shotgun (WGS) entry which is preliminary data.</text>
</comment>
<gene>
    <name evidence="2" type="ORF">N7460_004044</name>
</gene>
<dbReference type="Proteomes" id="UP001219568">
    <property type="component" value="Unassembled WGS sequence"/>
</dbReference>
<feature type="compositionally biased region" description="Low complexity" evidence="1">
    <location>
        <begin position="300"/>
        <end position="318"/>
    </location>
</feature>
<reference evidence="2" key="2">
    <citation type="submission" date="2023-01" db="EMBL/GenBank/DDBJ databases">
        <authorList>
            <person name="Petersen C."/>
        </authorList>
    </citation>
    <scope>NUCLEOTIDE SEQUENCE</scope>
    <source>
        <strain evidence="2">IBT 15450</strain>
    </source>
</reference>
<feature type="region of interest" description="Disordered" evidence="1">
    <location>
        <begin position="300"/>
        <end position="319"/>
    </location>
</feature>
<feature type="compositionally biased region" description="Basic and acidic residues" evidence="1">
    <location>
        <begin position="508"/>
        <end position="524"/>
    </location>
</feature>
<feature type="compositionally biased region" description="Polar residues" evidence="1">
    <location>
        <begin position="411"/>
        <end position="422"/>
    </location>
</feature>